<name>A0A1S7LD36_MAGMO</name>
<protein>
    <submittedName>
        <fullName evidence="6">Putative DNA-3-methyladenine glycosylase III</fullName>
        <ecNumber evidence="6">3.2.2.-</ecNumber>
    </submittedName>
</protein>
<dbReference type="GO" id="GO:0016798">
    <property type="term" value="F:hydrolase activity, acting on glycosyl bonds"/>
    <property type="evidence" value="ECO:0007669"/>
    <property type="project" value="UniProtKB-KW"/>
</dbReference>
<gene>
    <name evidence="6" type="ORF">MAGMO_0646</name>
</gene>
<dbReference type="GO" id="GO:0051539">
    <property type="term" value="F:4 iron, 4 sulfur cluster binding"/>
    <property type="evidence" value="ECO:0007669"/>
    <property type="project" value="UniProtKB-KW"/>
</dbReference>
<feature type="domain" description="HhH-GPD" evidence="5">
    <location>
        <begin position="60"/>
        <end position="218"/>
    </location>
</feature>
<dbReference type="AlphaFoldDB" id="A0A1S7LD36"/>
<evidence type="ECO:0000256" key="3">
    <source>
        <dbReference type="ARBA" id="ARBA00023004"/>
    </source>
</evidence>
<dbReference type="Pfam" id="PF00730">
    <property type="entry name" value="HhH-GPD"/>
    <property type="match status" value="1"/>
</dbReference>
<keyword evidence="4" id="KW-0411">Iron-sulfur</keyword>
<dbReference type="PIRSF" id="PIRSF001435">
    <property type="entry name" value="Nth"/>
    <property type="match status" value="1"/>
</dbReference>
<organism evidence="6">
    <name type="scientific">Magnetococcus massalia (strain MO-1)</name>
    <dbReference type="NCBI Taxonomy" id="451514"/>
    <lineage>
        <taxon>Bacteria</taxon>
        <taxon>Pseudomonadati</taxon>
        <taxon>Pseudomonadota</taxon>
        <taxon>Magnetococcia</taxon>
        <taxon>Magnetococcales</taxon>
        <taxon>Magnetococcaceae</taxon>
        <taxon>Magnetococcus</taxon>
    </lineage>
</organism>
<dbReference type="SUPFAM" id="SSF48150">
    <property type="entry name" value="DNA-glycosylase"/>
    <property type="match status" value="1"/>
</dbReference>
<evidence type="ECO:0000259" key="5">
    <source>
        <dbReference type="SMART" id="SM00478"/>
    </source>
</evidence>
<keyword evidence="3" id="KW-0408">Iron</keyword>
<evidence type="ECO:0000256" key="4">
    <source>
        <dbReference type="ARBA" id="ARBA00023014"/>
    </source>
</evidence>
<dbReference type="Gene3D" id="1.10.1670.10">
    <property type="entry name" value="Helix-hairpin-Helix base-excision DNA repair enzymes (C-terminal)"/>
    <property type="match status" value="1"/>
</dbReference>
<dbReference type="PANTHER" id="PTHR10359">
    <property type="entry name" value="A/G-SPECIFIC ADENINE GLYCOSYLASE/ENDONUCLEASE III"/>
    <property type="match status" value="1"/>
</dbReference>
<accession>A0A1S7LD36</accession>
<dbReference type="InterPro" id="IPR003265">
    <property type="entry name" value="HhH-GPD_domain"/>
</dbReference>
<keyword evidence="1" id="KW-0004">4Fe-4S</keyword>
<dbReference type="InterPro" id="IPR023170">
    <property type="entry name" value="HhH_base_excis_C"/>
</dbReference>
<keyword evidence="2" id="KW-0479">Metal-binding</keyword>
<sequence length="247" mass="27862">MTTPQQQKRKAKQQAALKAALQAAEPWPVRMVYDHMQAHYGLQGWWPAESSFEMMLGAMLVQNTTWIGATRAIEALQHAGLDNPEGLRTAPDEAIEACIRPAGYFRQKRKRLQALAWFLADYQDSCQLLFEMEGEGLRERLLGVYGVGEETADSICCYEAKQPRFIVDSYTQRFFQRLGWLEAKWPYSHLQQAVEGKLPADSELLGQFHGLIVHHCKVHCMAKPQCRGCPLSFCCASSPDGAPMDLV</sequence>
<evidence type="ECO:0000313" key="6">
    <source>
        <dbReference type="EMBL" id="CRH04850.1"/>
    </source>
</evidence>
<reference evidence="6" key="1">
    <citation type="submission" date="2015-04" db="EMBL/GenBank/DDBJ databases">
        <authorList>
            <person name="Syromyatnikov M.Y."/>
            <person name="Popov V.N."/>
        </authorList>
    </citation>
    <scope>NUCLEOTIDE SEQUENCE</scope>
    <source>
        <strain evidence="6">MO-1</strain>
    </source>
</reference>
<dbReference type="EC" id="3.2.2.-" evidence="6"/>
<keyword evidence="6" id="KW-0378">Hydrolase</keyword>
<dbReference type="PANTHER" id="PTHR10359:SF19">
    <property type="entry name" value="DNA REPAIR GLYCOSYLASE MJ1434-RELATED"/>
    <property type="match status" value="1"/>
</dbReference>
<keyword evidence="6" id="KW-0326">Glycosidase</keyword>
<dbReference type="GO" id="GO:0006284">
    <property type="term" value="P:base-excision repair"/>
    <property type="evidence" value="ECO:0007669"/>
    <property type="project" value="InterPro"/>
</dbReference>
<dbReference type="Gene3D" id="1.10.340.30">
    <property type="entry name" value="Hypothetical protein, domain 2"/>
    <property type="match status" value="1"/>
</dbReference>
<dbReference type="InterPro" id="IPR011257">
    <property type="entry name" value="DNA_glycosylase"/>
</dbReference>
<evidence type="ECO:0000256" key="1">
    <source>
        <dbReference type="ARBA" id="ARBA00022485"/>
    </source>
</evidence>
<dbReference type="GO" id="GO:0046872">
    <property type="term" value="F:metal ion binding"/>
    <property type="evidence" value="ECO:0007669"/>
    <property type="project" value="UniProtKB-KW"/>
</dbReference>
<evidence type="ECO:0000256" key="2">
    <source>
        <dbReference type="ARBA" id="ARBA00022723"/>
    </source>
</evidence>
<dbReference type="CDD" id="cd00056">
    <property type="entry name" value="ENDO3c"/>
    <property type="match status" value="1"/>
</dbReference>
<proteinExistence type="predicted"/>
<dbReference type="EMBL" id="LO017727">
    <property type="protein sequence ID" value="CRH04850.1"/>
    <property type="molecule type" value="Genomic_DNA"/>
</dbReference>
<dbReference type="SMART" id="SM00478">
    <property type="entry name" value="ENDO3c"/>
    <property type="match status" value="1"/>
</dbReference>